<keyword evidence="2" id="KW-0812">Transmembrane</keyword>
<dbReference type="STRING" id="207949.RED65_16436"/>
<feature type="transmembrane region" description="Helical" evidence="2">
    <location>
        <begin position="37"/>
        <end position="56"/>
    </location>
</feature>
<dbReference type="InterPro" id="IPR045584">
    <property type="entry name" value="Pilin-like"/>
</dbReference>
<comment type="caution">
    <text evidence="3">The sequence shown here is derived from an EMBL/GenBank/DDBJ whole genome shotgun (WGS) entry which is preliminary data.</text>
</comment>
<feature type="transmembrane region" description="Helical" evidence="2">
    <location>
        <begin position="12"/>
        <end position="31"/>
    </location>
</feature>
<evidence type="ECO:0000256" key="1">
    <source>
        <dbReference type="SAM" id="MobiDB-lite"/>
    </source>
</evidence>
<reference evidence="3 4" key="1">
    <citation type="submission" date="2006-03" db="EMBL/GenBank/DDBJ databases">
        <authorList>
            <person name="Pinhassi J."/>
            <person name="Pedros-Alio C."/>
            <person name="Ferriera S."/>
            <person name="Johnson J."/>
            <person name="Kravitz S."/>
            <person name="Halpern A."/>
            <person name="Remington K."/>
            <person name="Beeson K."/>
            <person name="Tran B."/>
            <person name="Rogers Y.-H."/>
            <person name="Friedman R."/>
            <person name="Venter J.C."/>
        </authorList>
    </citation>
    <scope>NUCLEOTIDE SEQUENCE [LARGE SCALE GENOMIC DNA]</scope>
    <source>
        <strain evidence="3 4">RED65</strain>
    </source>
</reference>
<evidence type="ECO:0000313" key="3">
    <source>
        <dbReference type="EMBL" id="EAT12443.1"/>
    </source>
</evidence>
<dbReference type="OrthoDB" id="6118991at2"/>
<dbReference type="AlphaFoldDB" id="Q1N2G4"/>
<dbReference type="Pfam" id="PF07963">
    <property type="entry name" value="N_methyl"/>
    <property type="match status" value="1"/>
</dbReference>
<dbReference type="InterPro" id="IPR012902">
    <property type="entry name" value="N_methyl_site"/>
</dbReference>
<evidence type="ECO:0000313" key="4">
    <source>
        <dbReference type="Proteomes" id="UP000004263"/>
    </source>
</evidence>
<keyword evidence="4" id="KW-1185">Reference proteome</keyword>
<dbReference type="SUPFAM" id="SSF54523">
    <property type="entry name" value="Pili subunits"/>
    <property type="match status" value="1"/>
</dbReference>
<dbReference type="Proteomes" id="UP000004263">
    <property type="component" value="Unassembled WGS sequence"/>
</dbReference>
<accession>Q1N2G4</accession>
<organism evidence="3 4">
    <name type="scientific">Bermanella marisrubri</name>
    <dbReference type="NCBI Taxonomy" id="207949"/>
    <lineage>
        <taxon>Bacteria</taxon>
        <taxon>Pseudomonadati</taxon>
        <taxon>Pseudomonadota</taxon>
        <taxon>Gammaproteobacteria</taxon>
        <taxon>Oceanospirillales</taxon>
        <taxon>Oceanospirillaceae</taxon>
        <taxon>Bermanella</taxon>
    </lineage>
</organism>
<evidence type="ECO:0000256" key="2">
    <source>
        <dbReference type="SAM" id="Phobius"/>
    </source>
</evidence>
<protein>
    <recommendedName>
        <fullName evidence="5">Pilin</fullName>
    </recommendedName>
</protein>
<dbReference type="NCBIfam" id="TIGR02532">
    <property type="entry name" value="IV_pilin_GFxxxE"/>
    <property type="match status" value="1"/>
</dbReference>
<name>Q1N2G4_9GAMM</name>
<dbReference type="EMBL" id="AAQH01000007">
    <property type="protein sequence ID" value="EAT12443.1"/>
    <property type="molecule type" value="Genomic_DNA"/>
</dbReference>
<evidence type="ECO:0008006" key="5">
    <source>
        <dbReference type="Google" id="ProtNLM"/>
    </source>
</evidence>
<gene>
    <name evidence="3" type="ORF">RED65_16436</name>
</gene>
<feature type="compositionally biased region" description="Polar residues" evidence="1">
    <location>
        <begin position="77"/>
        <end position="87"/>
    </location>
</feature>
<dbReference type="Gene3D" id="3.30.700.10">
    <property type="entry name" value="Glycoprotein, Type 4 Pilin"/>
    <property type="match status" value="1"/>
</dbReference>
<proteinExistence type="predicted"/>
<dbReference type="RefSeq" id="WP_007018252.1">
    <property type="nucleotide sequence ID" value="NZ_CH724116.1"/>
</dbReference>
<feature type="region of interest" description="Disordered" evidence="1">
    <location>
        <begin position="77"/>
        <end position="101"/>
    </location>
</feature>
<keyword evidence="2" id="KW-1133">Transmembrane helix</keyword>
<dbReference type="HOGENOM" id="CLU_098637_0_1_6"/>
<sequence>MSRKNGFSMLELVMVILIIAIIAATAMPRFMDNSKQAHASSIAATGGALASAVILLRGQWVSNGQLGEQDNVNGYGNSDIATTSQGWPSDAGRGSASNHSAMIEGDHRRCRRIWQGLLVKSAPSVVADETLKSDYLAVASSGSLCVYQYRSNKNHGEIIYNLSSGDVQTLLH</sequence>
<keyword evidence="2" id="KW-0472">Membrane</keyword>